<gene>
    <name evidence="1" type="ORF">O6B92_08900</name>
</gene>
<protein>
    <submittedName>
        <fullName evidence="1">Uncharacterized protein</fullName>
    </submittedName>
</protein>
<evidence type="ECO:0000313" key="1">
    <source>
        <dbReference type="EMBL" id="MCZ6162443.1"/>
    </source>
</evidence>
<sequence length="107" mass="12358">MIEEHKNVRSVLESISLKAKRKINEFLGSVTNSGELIKVLPFVLRDIKRDLKLSFALAAVLREKIKVLALKENPFKKVFGKRFFVVANSSFETVIFEFKDDLRLFLT</sequence>
<comment type="caution">
    <text evidence="1">The sequence shown here is derived from an EMBL/GenBank/DDBJ whole genome shotgun (WGS) entry which is preliminary data.</text>
</comment>
<proteinExistence type="predicted"/>
<dbReference type="AlphaFoldDB" id="A0A9Q4PUF7"/>
<dbReference type="EMBL" id="JAPXGP010000008">
    <property type="protein sequence ID" value="MCZ6162443.1"/>
    <property type="molecule type" value="Genomic_DNA"/>
</dbReference>
<accession>A0A9Q4PUF7</accession>
<organism evidence="1 2">
    <name type="scientific">Campylobacter ureolyticus</name>
    <dbReference type="NCBI Taxonomy" id="827"/>
    <lineage>
        <taxon>Bacteria</taxon>
        <taxon>Pseudomonadati</taxon>
        <taxon>Campylobacterota</taxon>
        <taxon>Epsilonproteobacteria</taxon>
        <taxon>Campylobacterales</taxon>
        <taxon>Campylobacteraceae</taxon>
        <taxon>Campylobacter</taxon>
    </lineage>
</organism>
<name>A0A9Q4PUF7_9BACT</name>
<dbReference type="RefSeq" id="WP_269480675.1">
    <property type="nucleotide sequence ID" value="NZ_JAPXGH010000011.1"/>
</dbReference>
<evidence type="ECO:0000313" key="2">
    <source>
        <dbReference type="Proteomes" id="UP001075461"/>
    </source>
</evidence>
<reference evidence="1" key="1">
    <citation type="submission" date="2022-12" db="EMBL/GenBank/DDBJ databases">
        <title>Species Delineation and Comparative Genomics within the Campylobacter ureolyticus Complex.</title>
        <authorList>
            <person name="Maki J."/>
            <person name="Howard M."/>
            <person name="Connelly S."/>
            <person name="Hardy D.J."/>
            <person name="Cameron A."/>
        </authorList>
    </citation>
    <scope>NUCLEOTIDE SEQUENCE</scope>
    <source>
        <strain evidence="1">URMC_786</strain>
    </source>
</reference>
<dbReference type="Proteomes" id="UP001075461">
    <property type="component" value="Unassembled WGS sequence"/>
</dbReference>